<evidence type="ECO:0000313" key="8">
    <source>
        <dbReference type="Proteomes" id="UP000217763"/>
    </source>
</evidence>
<name>A0A231MVP1_9GAMM</name>
<dbReference type="Proteomes" id="UP000217763">
    <property type="component" value="Chromosome"/>
</dbReference>
<proteinExistence type="inferred from homology"/>
<dbReference type="InterPro" id="IPR006300">
    <property type="entry name" value="FlgB"/>
</dbReference>
<keyword evidence="7" id="KW-0966">Cell projection</keyword>
<sequence>MALGLDKALGIHPYALSLRMDRTQLLAGNLANVDTPGYLARDVDYRTVLQQAARQLEQGRDKPSLASENLYRIPYQPARDGNTVELSVEQTAFAENAMDFQTSLTFLNIKLRGLNQAIEGR</sequence>
<dbReference type="PIRSF" id="PIRSF002889">
    <property type="entry name" value="Rod_FlgB"/>
    <property type="match status" value="1"/>
</dbReference>
<evidence type="ECO:0000256" key="1">
    <source>
        <dbReference type="ARBA" id="ARBA00004117"/>
    </source>
</evidence>
<keyword evidence="4 6" id="KW-0975">Bacterial flagellum</keyword>
<keyword evidence="8" id="KW-1185">Reference proteome</keyword>
<dbReference type="RefSeq" id="WP_094040706.1">
    <property type="nucleotide sequence ID" value="NZ_CP012621.1"/>
</dbReference>
<evidence type="ECO:0000256" key="5">
    <source>
        <dbReference type="ARBA" id="ARBA00024934"/>
    </source>
</evidence>
<comment type="subunit">
    <text evidence="6">The basal body constitutes a major portion of the flagellar organelle and consists of a number of rings mounted on a central rod.</text>
</comment>
<evidence type="ECO:0000256" key="3">
    <source>
        <dbReference type="ARBA" id="ARBA00014376"/>
    </source>
</evidence>
<dbReference type="KEGG" id="zdf:AN401_14780"/>
<dbReference type="AlphaFoldDB" id="A0A231MVP1"/>
<comment type="function">
    <text evidence="5 6">Structural component of flagellum, the bacterial motility apparatus. Part of the rod structure of flagellar basal body.</text>
</comment>
<comment type="similarity">
    <text evidence="2 6">Belongs to the flagella basal body rod proteins family.</text>
</comment>
<evidence type="ECO:0000256" key="6">
    <source>
        <dbReference type="PIRNR" id="PIRNR002889"/>
    </source>
</evidence>
<reference evidence="8" key="1">
    <citation type="submission" date="2015-09" db="EMBL/GenBank/DDBJ databases">
        <authorList>
            <person name="Shao Z."/>
            <person name="Wang L."/>
        </authorList>
    </citation>
    <scope>NUCLEOTIDE SEQUENCE [LARGE SCALE GENOMIC DNA]</scope>
    <source>
        <strain evidence="8">F13-1</strain>
    </source>
</reference>
<dbReference type="EMBL" id="CP012621">
    <property type="protein sequence ID" value="ATG74967.1"/>
    <property type="molecule type" value="Genomic_DNA"/>
</dbReference>
<evidence type="ECO:0000313" key="7">
    <source>
        <dbReference type="EMBL" id="ATG74967.1"/>
    </source>
</evidence>
<accession>A0A231MVP1</accession>
<dbReference type="GO" id="GO:0071973">
    <property type="term" value="P:bacterial-type flagellum-dependent cell motility"/>
    <property type="evidence" value="ECO:0007669"/>
    <property type="project" value="InterPro"/>
</dbReference>
<comment type="subcellular location">
    <subcellularLocation>
        <location evidence="1 6">Bacterial flagellum basal body</location>
    </subcellularLocation>
</comment>
<gene>
    <name evidence="7" type="ORF">AN401_14780</name>
</gene>
<protein>
    <recommendedName>
        <fullName evidence="3 6">Flagellar basal body rod protein FlgB</fullName>
    </recommendedName>
</protein>
<evidence type="ECO:0000256" key="2">
    <source>
        <dbReference type="ARBA" id="ARBA00009677"/>
    </source>
</evidence>
<keyword evidence="7" id="KW-0969">Cilium</keyword>
<evidence type="ECO:0000256" key="4">
    <source>
        <dbReference type="ARBA" id="ARBA00023143"/>
    </source>
</evidence>
<dbReference type="OrthoDB" id="9788334at2"/>
<dbReference type="NCBIfam" id="TIGR01396">
    <property type="entry name" value="FlgB"/>
    <property type="match status" value="1"/>
</dbReference>
<organism evidence="7 8">
    <name type="scientific">Zobellella denitrificans</name>
    <dbReference type="NCBI Taxonomy" id="347534"/>
    <lineage>
        <taxon>Bacteria</taxon>
        <taxon>Pseudomonadati</taxon>
        <taxon>Pseudomonadota</taxon>
        <taxon>Gammaproteobacteria</taxon>
        <taxon>Aeromonadales</taxon>
        <taxon>Aeromonadaceae</taxon>
        <taxon>Zobellella</taxon>
    </lineage>
</organism>
<dbReference type="GO" id="GO:0030694">
    <property type="term" value="C:bacterial-type flagellum basal body, rod"/>
    <property type="evidence" value="ECO:0007669"/>
    <property type="project" value="InterPro"/>
</dbReference>
<keyword evidence="7" id="KW-0282">Flagellum</keyword>